<dbReference type="InterPro" id="IPR051516">
    <property type="entry name" value="SETDB_methyltransferase"/>
</dbReference>
<accession>A0ABD0PEV6</accession>
<organism evidence="4 5">
    <name type="scientific">Cirrhinus mrigala</name>
    <name type="common">Mrigala</name>
    <dbReference type="NCBI Taxonomy" id="683832"/>
    <lineage>
        <taxon>Eukaryota</taxon>
        <taxon>Metazoa</taxon>
        <taxon>Chordata</taxon>
        <taxon>Craniata</taxon>
        <taxon>Vertebrata</taxon>
        <taxon>Euteleostomi</taxon>
        <taxon>Actinopterygii</taxon>
        <taxon>Neopterygii</taxon>
        <taxon>Teleostei</taxon>
        <taxon>Ostariophysi</taxon>
        <taxon>Cypriniformes</taxon>
        <taxon>Cyprinidae</taxon>
        <taxon>Labeoninae</taxon>
        <taxon>Labeonini</taxon>
        <taxon>Cirrhinus</taxon>
    </lineage>
</organism>
<reference evidence="4 5" key="1">
    <citation type="submission" date="2024-05" db="EMBL/GenBank/DDBJ databases">
        <title>Genome sequencing and assembly of Indian major carp, Cirrhinus mrigala (Hamilton, 1822).</title>
        <authorList>
            <person name="Mohindra V."/>
            <person name="Chowdhury L.M."/>
            <person name="Lal K."/>
            <person name="Jena J.K."/>
        </authorList>
    </citation>
    <scope>NUCLEOTIDE SEQUENCE [LARGE SCALE GENOMIC DNA]</scope>
    <source>
        <strain evidence="4">CM1030</strain>
        <tissue evidence="4">Blood</tissue>
    </source>
</reference>
<dbReference type="EMBL" id="JAMKFB020000016">
    <property type="protein sequence ID" value="KAL0172270.1"/>
    <property type="molecule type" value="Genomic_DNA"/>
</dbReference>
<comment type="caution">
    <text evidence="4">The sequence shown here is derived from an EMBL/GenBank/DDBJ whole genome shotgun (WGS) entry which is preliminary data.</text>
</comment>
<feature type="non-terminal residue" evidence="4">
    <location>
        <position position="1"/>
    </location>
</feature>
<dbReference type="Proteomes" id="UP001529510">
    <property type="component" value="Unassembled WGS sequence"/>
</dbReference>
<dbReference type="GO" id="GO:0005634">
    <property type="term" value="C:nucleus"/>
    <property type="evidence" value="ECO:0007669"/>
    <property type="project" value="UniProtKB-SubCell"/>
</dbReference>
<evidence type="ECO:0000313" key="5">
    <source>
        <dbReference type="Proteomes" id="UP001529510"/>
    </source>
</evidence>
<gene>
    <name evidence="4" type="ORF">M9458_032581</name>
</gene>
<keyword evidence="2" id="KW-0539">Nucleus</keyword>
<proteinExistence type="predicted"/>
<dbReference type="AlphaFoldDB" id="A0ABD0PEV6"/>
<dbReference type="PANTHER" id="PTHR46024:SF2">
    <property type="entry name" value="HISTONE-LYSINE N-METHYLTRANSFERASE SETDB1"/>
    <property type="match status" value="1"/>
</dbReference>
<evidence type="ECO:0000313" key="4">
    <source>
        <dbReference type="EMBL" id="KAL0172270.1"/>
    </source>
</evidence>
<protein>
    <submittedName>
        <fullName evidence="4">Uncharacterized protein</fullName>
    </submittedName>
</protein>
<comment type="subcellular location">
    <subcellularLocation>
        <location evidence="1">Nucleus</location>
    </subcellularLocation>
</comment>
<evidence type="ECO:0000256" key="2">
    <source>
        <dbReference type="ARBA" id="ARBA00023242"/>
    </source>
</evidence>
<evidence type="ECO:0000256" key="1">
    <source>
        <dbReference type="ARBA" id="ARBA00004123"/>
    </source>
</evidence>
<dbReference type="PANTHER" id="PTHR46024">
    <property type="entry name" value="HISTONE-LYSINE N-METHYLTRANSFERASE EGGLESS"/>
    <property type="match status" value="1"/>
</dbReference>
<evidence type="ECO:0000256" key="3">
    <source>
        <dbReference type="SAM" id="MobiDB-lite"/>
    </source>
</evidence>
<name>A0ABD0PEV6_CIRMR</name>
<feature type="region of interest" description="Disordered" evidence="3">
    <location>
        <begin position="37"/>
        <end position="80"/>
    </location>
</feature>
<sequence length="80" mass="8790">KILTDDFADKEGLEMGDEYFANLDHIESVENFKEGYESEAHCSDSEGSGVDMSRVKLPASSQHGKSATKMEERNSSTTGK</sequence>
<feature type="non-terminal residue" evidence="4">
    <location>
        <position position="80"/>
    </location>
</feature>
<keyword evidence="5" id="KW-1185">Reference proteome</keyword>